<sequence length="82" mass="9166">MAQIKVYLHDDPNGAPREIEWRFPYPPSEGDTIVLDADDGDEGVYVVDGRSFTIPLPGSRLDDDTLYITATRAEIVDNPDEE</sequence>
<dbReference type="RefSeq" id="WP_110887361.1">
    <property type="nucleotide sequence ID" value="NZ_QJSX01000010.1"/>
</dbReference>
<dbReference type="AlphaFoldDB" id="A0A318S4Z8"/>
<protein>
    <submittedName>
        <fullName evidence="1">Uncharacterized protein</fullName>
    </submittedName>
</protein>
<gene>
    <name evidence="1" type="ORF">DES52_110141</name>
</gene>
<dbReference type="OrthoDB" id="3712018at2"/>
<dbReference type="EMBL" id="QJSX01000010">
    <property type="protein sequence ID" value="PYE53157.1"/>
    <property type="molecule type" value="Genomic_DNA"/>
</dbReference>
<accession>A0A318S4Z8</accession>
<name>A0A318S4Z8_9DEIO</name>
<comment type="caution">
    <text evidence="1">The sequence shown here is derived from an EMBL/GenBank/DDBJ whole genome shotgun (WGS) entry which is preliminary data.</text>
</comment>
<organism evidence="1 2">
    <name type="scientific">Deinococcus yavapaiensis KR-236</name>
    <dbReference type="NCBI Taxonomy" id="694435"/>
    <lineage>
        <taxon>Bacteria</taxon>
        <taxon>Thermotogati</taxon>
        <taxon>Deinococcota</taxon>
        <taxon>Deinococci</taxon>
        <taxon>Deinococcales</taxon>
        <taxon>Deinococcaceae</taxon>
        <taxon>Deinococcus</taxon>
    </lineage>
</organism>
<evidence type="ECO:0000313" key="2">
    <source>
        <dbReference type="Proteomes" id="UP000248326"/>
    </source>
</evidence>
<evidence type="ECO:0000313" key="1">
    <source>
        <dbReference type="EMBL" id="PYE53157.1"/>
    </source>
</evidence>
<proteinExistence type="predicted"/>
<dbReference type="Proteomes" id="UP000248326">
    <property type="component" value="Unassembled WGS sequence"/>
</dbReference>
<reference evidence="1 2" key="1">
    <citation type="submission" date="2018-06" db="EMBL/GenBank/DDBJ databases">
        <title>Genomic Encyclopedia of Type Strains, Phase IV (KMG-IV): sequencing the most valuable type-strain genomes for metagenomic binning, comparative biology and taxonomic classification.</title>
        <authorList>
            <person name="Goeker M."/>
        </authorList>
    </citation>
    <scope>NUCLEOTIDE SEQUENCE [LARGE SCALE GENOMIC DNA]</scope>
    <source>
        <strain evidence="1 2">DSM 18048</strain>
    </source>
</reference>
<keyword evidence="2" id="KW-1185">Reference proteome</keyword>